<organism evidence="10 11">
    <name type="scientific">Corynebacterium argentoratense DSM 44202</name>
    <dbReference type="NCBI Taxonomy" id="1348662"/>
    <lineage>
        <taxon>Bacteria</taxon>
        <taxon>Bacillati</taxon>
        <taxon>Actinomycetota</taxon>
        <taxon>Actinomycetes</taxon>
        <taxon>Mycobacteriales</taxon>
        <taxon>Corynebacteriaceae</taxon>
        <taxon>Corynebacterium</taxon>
    </lineage>
</organism>
<dbReference type="EMBL" id="CP006365">
    <property type="protein sequence ID" value="AGU15761.1"/>
    <property type="molecule type" value="Genomic_DNA"/>
</dbReference>
<comment type="subcellular location">
    <subcellularLocation>
        <location evidence="1 9">Cell membrane</location>
        <topology evidence="1 9">Multi-pass membrane protein</topology>
    </subcellularLocation>
</comment>
<evidence type="ECO:0000256" key="8">
    <source>
        <dbReference type="ARBA" id="ARBA00023136"/>
    </source>
</evidence>
<keyword evidence="5 9" id="KW-0812">Transmembrane</keyword>
<dbReference type="eggNOG" id="COG1115">
    <property type="taxonomic scope" value="Bacteria"/>
</dbReference>
<dbReference type="Proteomes" id="UP000016943">
    <property type="component" value="Chromosome"/>
</dbReference>
<feature type="transmembrane region" description="Helical" evidence="9">
    <location>
        <begin position="352"/>
        <end position="375"/>
    </location>
</feature>
<dbReference type="GO" id="GO:0005886">
    <property type="term" value="C:plasma membrane"/>
    <property type="evidence" value="ECO:0007669"/>
    <property type="project" value="UniProtKB-SubCell"/>
</dbReference>
<dbReference type="PRINTS" id="PR00175">
    <property type="entry name" value="NAALASMPORT"/>
</dbReference>
<keyword evidence="3 9" id="KW-0813">Transport</keyword>
<evidence type="ECO:0000313" key="11">
    <source>
        <dbReference type="Proteomes" id="UP000016943"/>
    </source>
</evidence>
<evidence type="ECO:0000313" key="10">
    <source>
        <dbReference type="EMBL" id="AGU15761.1"/>
    </source>
</evidence>
<evidence type="ECO:0000256" key="7">
    <source>
        <dbReference type="ARBA" id="ARBA00022989"/>
    </source>
</evidence>
<evidence type="ECO:0000256" key="9">
    <source>
        <dbReference type="RuleBase" id="RU363064"/>
    </source>
</evidence>
<dbReference type="Pfam" id="PF01235">
    <property type="entry name" value="Na_Ala_symp"/>
    <property type="match status" value="1"/>
</dbReference>
<evidence type="ECO:0000256" key="3">
    <source>
        <dbReference type="ARBA" id="ARBA00022448"/>
    </source>
</evidence>
<evidence type="ECO:0000256" key="2">
    <source>
        <dbReference type="ARBA" id="ARBA00009261"/>
    </source>
</evidence>
<comment type="similarity">
    <text evidence="2 9">Belongs to the alanine or glycine:cation symporter (AGCS) (TC 2.A.25) family.</text>
</comment>
<evidence type="ECO:0000256" key="4">
    <source>
        <dbReference type="ARBA" id="ARBA00022475"/>
    </source>
</evidence>
<evidence type="ECO:0000256" key="6">
    <source>
        <dbReference type="ARBA" id="ARBA00022847"/>
    </source>
</evidence>
<dbReference type="RefSeq" id="WP_021012155.1">
    <property type="nucleotide sequence ID" value="NC_022198.1"/>
</dbReference>
<feature type="transmembrane region" description="Helical" evidence="9">
    <location>
        <begin position="14"/>
        <end position="34"/>
    </location>
</feature>
<dbReference type="InterPro" id="IPR001463">
    <property type="entry name" value="Na/Ala_symport"/>
</dbReference>
<gene>
    <name evidence="10" type="ORF">CARG_08250</name>
</gene>
<dbReference type="Gene3D" id="1.20.1740.10">
    <property type="entry name" value="Amino acid/polyamine transporter I"/>
    <property type="match status" value="1"/>
</dbReference>
<feature type="transmembrane region" description="Helical" evidence="9">
    <location>
        <begin position="186"/>
        <end position="203"/>
    </location>
</feature>
<feature type="transmembrane region" description="Helical" evidence="9">
    <location>
        <begin position="97"/>
        <end position="117"/>
    </location>
</feature>
<dbReference type="GO" id="GO:0005283">
    <property type="term" value="F:amino acid:sodium symporter activity"/>
    <property type="evidence" value="ECO:0007669"/>
    <property type="project" value="InterPro"/>
</dbReference>
<keyword evidence="11" id="KW-1185">Reference proteome</keyword>
<dbReference type="PANTHER" id="PTHR30330">
    <property type="entry name" value="AGSS FAMILY TRANSPORTER, SODIUM-ALANINE"/>
    <property type="match status" value="1"/>
</dbReference>
<feature type="transmembrane region" description="Helical" evidence="9">
    <location>
        <begin position="68"/>
        <end position="91"/>
    </location>
</feature>
<dbReference type="GeneID" id="78250395"/>
<evidence type="ECO:0000256" key="1">
    <source>
        <dbReference type="ARBA" id="ARBA00004651"/>
    </source>
</evidence>
<keyword evidence="4 9" id="KW-1003">Cell membrane</keyword>
<dbReference type="PANTHER" id="PTHR30330:SF3">
    <property type="entry name" value="TRANSCRIPTIONAL REGULATOR, LRP FAMILY"/>
    <property type="match status" value="1"/>
</dbReference>
<evidence type="ECO:0000256" key="5">
    <source>
        <dbReference type="ARBA" id="ARBA00022692"/>
    </source>
</evidence>
<feature type="transmembrane region" description="Helical" evidence="9">
    <location>
        <begin position="249"/>
        <end position="268"/>
    </location>
</feature>
<accession>U3GZ93</accession>
<evidence type="ECO:0008006" key="12">
    <source>
        <dbReference type="Google" id="ProtNLM"/>
    </source>
</evidence>
<feature type="transmembrane region" description="Helical" evidence="9">
    <location>
        <begin position="215"/>
        <end position="237"/>
    </location>
</feature>
<dbReference type="FunFam" id="1.20.1740.10:FF:000004">
    <property type="entry name" value="Sodium:alanine symporter family protein"/>
    <property type="match status" value="1"/>
</dbReference>
<dbReference type="HOGENOM" id="CLU_024867_1_2_11"/>
<reference evidence="10 11" key="1">
    <citation type="journal article" date="2013" name="Genome Announc.">
        <title>Whole-Genome Sequence of the Clinical Strain Corynebacterium argentoratense DSM 44202, Isolated from a Human Throat Specimen.</title>
        <authorList>
            <person name="Bomholt C."/>
            <person name="Glaub A."/>
            <person name="Gravermann K."/>
            <person name="Albersmeier A."/>
            <person name="Brinkrolf K."/>
            <person name="Ruckert C."/>
            <person name="Tauch A."/>
        </authorList>
    </citation>
    <scope>NUCLEOTIDE SEQUENCE [LARGE SCALE GENOMIC DNA]</scope>
    <source>
        <strain evidence="10">DSM 44202</strain>
    </source>
</reference>
<dbReference type="KEGG" id="caz:CARG_08250"/>
<dbReference type="OrthoDB" id="9806926at2"/>
<keyword evidence="8 9" id="KW-0472">Membrane</keyword>
<dbReference type="AlphaFoldDB" id="U3GZ93"/>
<dbReference type="NCBIfam" id="TIGR00835">
    <property type="entry name" value="agcS"/>
    <property type="match status" value="1"/>
</dbReference>
<feature type="transmembrane region" description="Helical" evidence="9">
    <location>
        <begin position="149"/>
        <end position="166"/>
    </location>
</feature>
<feature type="transmembrane region" description="Helical" evidence="9">
    <location>
        <begin position="421"/>
        <end position="438"/>
    </location>
</feature>
<feature type="transmembrane region" description="Helical" evidence="9">
    <location>
        <begin position="310"/>
        <end position="332"/>
    </location>
</feature>
<sequence length="470" mass="49244">MDSLISALDTFDSFVWGPFLLIPLLLGCGAFLTIRLKGLQFRALGRAFRHGLIDGSDEGSGDITNYQALTMALAATVGVGNIVGVATAISIGGPGALFWMWITGLLGMASKYAEAFLGVRFRTTDSRGEQIGGPQVYLSRAIKGPLGKTLATTFALFAVFASFGIGNMTQSNAIAAGLQDTFGIDPWITGVIAFILVGTVLLGGVQSIARVTSAFVPMMIIIYIVGAIIVLIAHAHAIPSALHLIFTDAFTGTAATGGFVGSGILLVIQMGVARGLFSNESGLGSAPIAAAAAQTTHPVRQGLVSMTQTFIDTIIVVSFTGLVIICTGTWNADVSAGNMTAAAFSAGLPGQWGGTIVSISVVFFAFSTILGWSYYGERCLTRLIGPRTSIIYRMIFTMVVFVGATTSLTVVWTIADILNGLMALPNLIGLLVLSGLIARETAAYLKFDPKLKATPEEVRNYVKAEGTGWT</sequence>
<feature type="transmembrane region" description="Helical" evidence="9">
    <location>
        <begin position="395"/>
        <end position="415"/>
    </location>
</feature>
<keyword evidence="6 9" id="KW-0769">Symport</keyword>
<dbReference type="STRING" id="1348662.CARG_08250"/>
<protein>
    <recommendedName>
        <fullName evidence="12">Sodium:alanine symporter</fullName>
    </recommendedName>
</protein>
<proteinExistence type="inferred from homology"/>
<dbReference type="PATRIC" id="fig|1348662.3.peg.1633"/>
<name>U3GZ93_9CORY</name>
<keyword evidence="7 9" id="KW-1133">Transmembrane helix</keyword>